<dbReference type="InterPro" id="IPR030394">
    <property type="entry name" value="G_HFLX_dom"/>
</dbReference>
<evidence type="ECO:0000256" key="2">
    <source>
        <dbReference type="ARBA" id="ARBA00022741"/>
    </source>
</evidence>
<evidence type="ECO:0000256" key="3">
    <source>
        <dbReference type="ARBA" id="ARBA00022842"/>
    </source>
</evidence>
<name>A0A9D4YT36_CHLVU</name>
<dbReference type="GO" id="GO:0005525">
    <property type="term" value="F:GTP binding"/>
    <property type="evidence" value="ECO:0007669"/>
    <property type="project" value="UniProtKB-KW"/>
</dbReference>
<protein>
    <recommendedName>
        <fullName evidence="6">Hflx-type G domain-containing protein</fullName>
    </recommendedName>
</protein>
<dbReference type="PANTHER" id="PTHR10229:SF8">
    <property type="entry name" value="GTPASE HFLX"/>
    <property type="match status" value="1"/>
</dbReference>
<accession>A0A9D4YT36</accession>
<feature type="compositionally biased region" description="Gly residues" evidence="5">
    <location>
        <begin position="209"/>
        <end position="223"/>
    </location>
</feature>
<dbReference type="InterPro" id="IPR032305">
    <property type="entry name" value="GTP-bd_M"/>
</dbReference>
<keyword evidence="3" id="KW-0460">Magnesium</keyword>
<feature type="compositionally biased region" description="Low complexity" evidence="5">
    <location>
        <begin position="409"/>
        <end position="461"/>
    </location>
</feature>
<dbReference type="Pfam" id="PF01926">
    <property type="entry name" value="MMR_HSR1"/>
    <property type="match status" value="1"/>
</dbReference>
<keyword evidence="2" id="KW-0547">Nucleotide-binding</keyword>
<dbReference type="PANTHER" id="PTHR10229">
    <property type="entry name" value="GTP-BINDING PROTEIN HFLX"/>
    <property type="match status" value="1"/>
</dbReference>
<reference evidence="7" key="2">
    <citation type="submission" date="2020-11" db="EMBL/GenBank/DDBJ databases">
        <authorList>
            <person name="Cecchin M."/>
            <person name="Marcolungo L."/>
            <person name="Rossato M."/>
            <person name="Girolomoni L."/>
            <person name="Cosentino E."/>
            <person name="Cuine S."/>
            <person name="Li-Beisson Y."/>
            <person name="Delledonne M."/>
            <person name="Ballottari M."/>
        </authorList>
    </citation>
    <scope>NUCLEOTIDE SEQUENCE</scope>
    <source>
        <strain evidence="7">211/11P</strain>
        <tissue evidence="7">Whole cell</tissue>
    </source>
</reference>
<dbReference type="Proteomes" id="UP001055712">
    <property type="component" value="Unassembled WGS sequence"/>
</dbReference>
<proteinExistence type="predicted"/>
<dbReference type="PROSITE" id="PS51705">
    <property type="entry name" value="G_HFLX"/>
    <property type="match status" value="1"/>
</dbReference>
<evidence type="ECO:0000259" key="6">
    <source>
        <dbReference type="PROSITE" id="PS51705"/>
    </source>
</evidence>
<feature type="region of interest" description="Disordered" evidence="5">
    <location>
        <begin position="409"/>
        <end position="464"/>
    </location>
</feature>
<dbReference type="EMBL" id="SIDB01000012">
    <property type="protein sequence ID" value="KAI3424852.1"/>
    <property type="molecule type" value="Genomic_DNA"/>
</dbReference>
<dbReference type="InterPro" id="IPR027417">
    <property type="entry name" value="P-loop_NTPase"/>
</dbReference>
<dbReference type="Gene3D" id="3.40.50.300">
    <property type="entry name" value="P-loop containing nucleotide triphosphate hydrolases"/>
    <property type="match status" value="1"/>
</dbReference>
<dbReference type="OrthoDB" id="10268034at2759"/>
<feature type="region of interest" description="Disordered" evidence="5">
    <location>
        <begin position="204"/>
        <end position="228"/>
    </location>
</feature>
<comment type="caution">
    <text evidence="7">The sequence shown here is derived from an EMBL/GenBank/DDBJ whole genome shotgun (WGS) entry which is preliminary data.</text>
</comment>
<dbReference type="GO" id="GO:0043022">
    <property type="term" value="F:ribosome binding"/>
    <property type="evidence" value="ECO:0007669"/>
    <property type="project" value="TreeGrafter"/>
</dbReference>
<keyword evidence="1" id="KW-0479">Metal-binding</keyword>
<organism evidence="7 8">
    <name type="scientific">Chlorella vulgaris</name>
    <name type="common">Green alga</name>
    <dbReference type="NCBI Taxonomy" id="3077"/>
    <lineage>
        <taxon>Eukaryota</taxon>
        <taxon>Viridiplantae</taxon>
        <taxon>Chlorophyta</taxon>
        <taxon>core chlorophytes</taxon>
        <taxon>Trebouxiophyceae</taxon>
        <taxon>Chlorellales</taxon>
        <taxon>Chlorellaceae</taxon>
        <taxon>Chlorella clade</taxon>
        <taxon>Chlorella</taxon>
    </lineage>
</organism>
<evidence type="ECO:0000256" key="4">
    <source>
        <dbReference type="ARBA" id="ARBA00023134"/>
    </source>
</evidence>
<evidence type="ECO:0000313" key="8">
    <source>
        <dbReference type="Proteomes" id="UP001055712"/>
    </source>
</evidence>
<evidence type="ECO:0000256" key="5">
    <source>
        <dbReference type="SAM" id="MobiDB-lite"/>
    </source>
</evidence>
<dbReference type="Pfam" id="PF16360">
    <property type="entry name" value="GTP-bdg_M"/>
    <property type="match status" value="1"/>
</dbReference>
<dbReference type="GO" id="GO:0005737">
    <property type="term" value="C:cytoplasm"/>
    <property type="evidence" value="ECO:0007669"/>
    <property type="project" value="TreeGrafter"/>
</dbReference>
<dbReference type="AlphaFoldDB" id="A0A9D4YT36"/>
<dbReference type="GO" id="GO:0046872">
    <property type="term" value="F:metal ion binding"/>
    <property type="evidence" value="ECO:0007669"/>
    <property type="project" value="UniProtKB-KW"/>
</dbReference>
<reference evidence="7" key="1">
    <citation type="journal article" date="2019" name="Plant J.">
        <title>Chlorella vulgaris genome assembly and annotation reveals the molecular basis for metabolic acclimation to high light conditions.</title>
        <authorList>
            <person name="Cecchin M."/>
            <person name="Marcolungo L."/>
            <person name="Rossato M."/>
            <person name="Girolomoni L."/>
            <person name="Cosentino E."/>
            <person name="Cuine S."/>
            <person name="Li-Beisson Y."/>
            <person name="Delledonne M."/>
            <person name="Ballottari M."/>
        </authorList>
    </citation>
    <scope>NUCLEOTIDE SEQUENCE</scope>
    <source>
        <strain evidence="7">211/11P</strain>
    </source>
</reference>
<evidence type="ECO:0000256" key="1">
    <source>
        <dbReference type="ARBA" id="ARBA00022723"/>
    </source>
</evidence>
<dbReference type="InterPro" id="IPR025121">
    <property type="entry name" value="GTPase_HflX_N"/>
</dbReference>
<gene>
    <name evidence="7" type="ORF">D9Q98_008236</name>
</gene>
<evidence type="ECO:0000313" key="7">
    <source>
        <dbReference type="EMBL" id="KAI3424852.1"/>
    </source>
</evidence>
<dbReference type="InterPro" id="IPR006073">
    <property type="entry name" value="GTP-bd"/>
</dbReference>
<dbReference type="Gene3D" id="3.40.50.11060">
    <property type="entry name" value="GTPase HflX, N-terminal domain"/>
    <property type="match status" value="1"/>
</dbReference>
<dbReference type="SUPFAM" id="SSF52540">
    <property type="entry name" value="P-loop containing nucleoside triphosphate hydrolases"/>
    <property type="match status" value="1"/>
</dbReference>
<dbReference type="InterPro" id="IPR042108">
    <property type="entry name" value="GTPase_HflX_N_sf"/>
</dbReference>
<keyword evidence="8" id="KW-1185">Reference proteome</keyword>
<sequence length="556" mass="60772">MQGGLKACLLHRLAAGQALTRLTPPGLLWRPLLSQFASSADSIASDRGQPAFLVLHPASQPRYSLKEALKLAESLSGTPPDFEEVGSASRLRPSPSTFFRRGQVEAAQARVAAAQPKRIFVNHTLSGVQQRNLERAFQRPVLDRVGLIIEIFSQRARTAEARLQVELASLEYKASRLVRVVDAATGKKTAFGLAGEAAEIVSARERGRSGSGSGGLGGAGGQGESELQLQRRRVADRRKLLLRRLEEVRRTRAVQRAARRRSGKPQLALVGYTNVGKSLLLHTLSKAQRGFEHGLASEPPGVEDRLFATLDPKLRRVLLPGSGRDVILSDTVGFISGLPTQLVEAFQATLEEVTEADLLLHVLDTSSPQVLEQRQAVISVLRELGMSEERLRDGVLEIWNKVDLLAQQDPGEQQEQDQQQQQTGEQQQQAGDQQQQLQQQAGDEQQQQTDQQQQRAGEQQQHPQLPSTVEALLAANVAAASYRPSAVATSVLHGQGIPGLLAAIECKLQAQLQGVHTRHLRRKRARVASAEDADWQWIDPQMERRALDGVAVGAGR</sequence>
<feature type="domain" description="Hflx-type G" evidence="6">
    <location>
        <begin position="265"/>
        <end position="405"/>
    </location>
</feature>
<dbReference type="Pfam" id="PF13167">
    <property type="entry name" value="GTP-bdg_N"/>
    <property type="match status" value="1"/>
</dbReference>
<dbReference type="InterPro" id="IPR016496">
    <property type="entry name" value="GTPase_HflX"/>
</dbReference>
<dbReference type="PRINTS" id="PR00326">
    <property type="entry name" value="GTP1OBG"/>
</dbReference>
<keyword evidence="4" id="KW-0342">GTP-binding</keyword>